<dbReference type="InterPro" id="IPR007345">
    <property type="entry name" value="Polysacch_pyruvyl_Trfase"/>
</dbReference>
<evidence type="ECO:0000313" key="2">
    <source>
        <dbReference type="EMBL" id="CCI52016.1"/>
    </source>
</evidence>
<evidence type="ECO:0000259" key="1">
    <source>
        <dbReference type="Pfam" id="PF04230"/>
    </source>
</evidence>
<dbReference type="AlphaFoldDB" id="A0A077M476"/>
<reference evidence="2 3" key="1">
    <citation type="journal article" date="2013" name="ISME J.">
        <title>A metabolic model for members of the genus Tetrasphaera involved in enhanced biological phosphorus removal.</title>
        <authorList>
            <person name="Kristiansen R."/>
            <person name="Nguyen H.T.T."/>
            <person name="Saunders A.M."/>
            <person name="Nielsen J.L."/>
            <person name="Wimmer R."/>
            <person name="Le V.Q."/>
            <person name="McIlroy S.J."/>
            <person name="Petrovski S."/>
            <person name="Seviour R.J."/>
            <person name="Calteau A."/>
            <person name="Nielsen K.L."/>
            <person name="Nielsen P.H."/>
        </authorList>
    </citation>
    <scope>NUCLEOTIDE SEQUENCE [LARGE SCALE GENOMIC DNA]</scope>
    <source>
        <strain evidence="2 3">Ben 74</strain>
    </source>
</reference>
<dbReference type="STRING" id="1193518.BN13_140008"/>
<sequence>MIGSAAIVTIVDFNNFGNRLQNFALQEMVRRAGVAEVRTIVNSPQLHDAFGNGSYLRLKAERIGLWMTALQIARSLRRSSADAGELSRIENAVIPVRMFEGSLEQASSQFDAFIVGSDQVWNPLYRFASPVDFLSFAPPGRRIAYAASFGHASLPSWLRDTYASGLTGIDAISVREPEGALIVRELTGREVPVVLDPTLLAGPEMWHSLVPPKAGPAAGAGLVFGVGLSSQDQNVAEESTRARGLAVQHLPPGSGLSPLALVEGISAAAFVATNSFHAFAFAVMYRKPVLVLPREGMGGRFEAVLDVMGVDKTACRAGRPFLVEPCDWEELEARLEPARAASWHFLITALGAVQ</sequence>
<dbReference type="Proteomes" id="UP000035720">
    <property type="component" value="Unassembled WGS sequence"/>
</dbReference>
<dbReference type="EMBL" id="CAJC01000046">
    <property type="protein sequence ID" value="CCI52016.1"/>
    <property type="molecule type" value="Genomic_DNA"/>
</dbReference>
<keyword evidence="3" id="KW-1185">Reference proteome</keyword>
<evidence type="ECO:0000313" key="3">
    <source>
        <dbReference type="Proteomes" id="UP000035720"/>
    </source>
</evidence>
<protein>
    <recommendedName>
        <fullName evidence="1">Polysaccharide pyruvyl transferase domain-containing protein</fullName>
    </recommendedName>
</protein>
<comment type="caution">
    <text evidence="2">The sequence shown here is derived from an EMBL/GenBank/DDBJ whole genome shotgun (WGS) entry which is preliminary data.</text>
</comment>
<dbReference type="Pfam" id="PF04230">
    <property type="entry name" value="PS_pyruv_trans"/>
    <property type="match status" value="1"/>
</dbReference>
<accession>A0A077M476</accession>
<proteinExistence type="predicted"/>
<name>A0A077M476_9MICO</name>
<feature type="domain" description="Polysaccharide pyruvyl transferase" evidence="1">
    <location>
        <begin position="15"/>
        <end position="293"/>
    </location>
</feature>
<organism evidence="2 3">
    <name type="scientific">Nostocoides jenkinsii Ben 74</name>
    <dbReference type="NCBI Taxonomy" id="1193518"/>
    <lineage>
        <taxon>Bacteria</taxon>
        <taxon>Bacillati</taxon>
        <taxon>Actinomycetota</taxon>
        <taxon>Actinomycetes</taxon>
        <taxon>Micrococcales</taxon>
        <taxon>Intrasporangiaceae</taxon>
        <taxon>Nostocoides</taxon>
    </lineage>
</organism>
<gene>
    <name evidence="2" type="ORF">BN13_140008</name>
</gene>